<protein>
    <recommendedName>
        <fullName evidence="4">F-box domain-containing protein</fullName>
    </recommendedName>
</protein>
<evidence type="ECO:0000256" key="1">
    <source>
        <dbReference type="SAM" id="Phobius"/>
    </source>
</evidence>
<proteinExistence type="predicted"/>
<name>A0AA39HVK8_9BILA</name>
<evidence type="ECO:0008006" key="4">
    <source>
        <dbReference type="Google" id="ProtNLM"/>
    </source>
</evidence>
<evidence type="ECO:0000313" key="2">
    <source>
        <dbReference type="EMBL" id="KAK0412915.1"/>
    </source>
</evidence>
<gene>
    <name evidence="2" type="ORF">QR680_006476</name>
</gene>
<dbReference type="Proteomes" id="UP001175271">
    <property type="component" value="Unassembled WGS sequence"/>
</dbReference>
<comment type="caution">
    <text evidence="2">The sequence shown here is derived from an EMBL/GenBank/DDBJ whole genome shotgun (WGS) entry which is preliminary data.</text>
</comment>
<keyword evidence="1" id="KW-1133">Transmembrane helix</keyword>
<keyword evidence="1" id="KW-0472">Membrane</keyword>
<keyword evidence="3" id="KW-1185">Reference proteome</keyword>
<accession>A0AA39HVK8</accession>
<dbReference type="AlphaFoldDB" id="A0AA39HVK8"/>
<organism evidence="2 3">
    <name type="scientific">Steinernema hermaphroditum</name>
    <dbReference type="NCBI Taxonomy" id="289476"/>
    <lineage>
        <taxon>Eukaryota</taxon>
        <taxon>Metazoa</taxon>
        <taxon>Ecdysozoa</taxon>
        <taxon>Nematoda</taxon>
        <taxon>Chromadorea</taxon>
        <taxon>Rhabditida</taxon>
        <taxon>Tylenchina</taxon>
        <taxon>Panagrolaimomorpha</taxon>
        <taxon>Strongyloidoidea</taxon>
        <taxon>Steinernematidae</taxon>
        <taxon>Steinernema</taxon>
    </lineage>
</organism>
<reference evidence="2" key="1">
    <citation type="submission" date="2023-06" db="EMBL/GenBank/DDBJ databases">
        <title>Genomic analysis of the entomopathogenic nematode Steinernema hermaphroditum.</title>
        <authorList>
            <person name="Schwarz E.M."/>
            <person name="Heppert J.K."/>
            <person name="Baniya A."/>
            <person name="Schwartz H.T."/>
            <person name="Tan C.-H."/>
            <person name="Antoshechkin I."/>
            <person name="Sternberg P.W."/>
            <person name="Goodrich-Blair H."/>
            <person name="Dillman A.R."/>
        </authorList>
    </citation>
    <scope>NUCLEOTIDE SEQUENCE</scope>
    <source>
        <strain evidence="2">PS9179</strain>
        <tissue evidence="2">Whole animal</tissue>
    </source>
</reference>
<evidence type="ECO:0000313" key="3">
    <source>
        <dbReference type="Proteomes" id="UP001175271"/>
    </source>
</evidence>
<keyword evidence="1" id="KW-0812">Transmembrane</keyword>
<feature type="transmembrane region" description="Helical" evidence="1">
    <location>
        <begin position="268"/>
        <end position="288"/>
    </location>
</feature>
<dbReference type="EMBL" id="JAUCMV010000003">
    <property type="protein sequence ID" value="KAK0412915.1"/>
    <property type="molecule type" value="Genomic_DNA"/>
</dbReference>
<sequence>MEVSRLPNKIFSLIFDNVVSKRQWYAIRTACKSFKGIIDEKISFEICSEESMNGSMEVCIIYRIGARVIGRKTVGYKDLRQEKKTWSIFQLNFTAIKVPNYDPLSLEKLVFVLSFMHGRGLDYSNMETLCVGWDGDVNADPLLEFVIPHLPKNMDIAVPVHFQEKDERYIFKRLFGLEPKRMALSMDMHHIETCKEISNSMRSTIAKIDLSLRWVFKVHSPDFDHSRRAYNQMMRGNPTLRNISSPHFDRSTRILEHRYKLVRREQPSFGFICVLLLVITFPSFWLQLEWLHSVAYVTNDHVDAVLCVYVPFLHNCFVNNRL</sequence>